<gene>
    <name evidence="1" type="ORF">UFOPK1767_00001</name>
</gene>
<dbReference type="EMBL" id="CAEZTZ010000001">
    <property type="protein sequence ID" value="CAB4576977.1"/>
    <property type="molecule type" value="Genomic_DNA"/>
</dbReference>
<reference evidence="1" key="1">
    <citation type="submission" date="2020-05" db="EMBL/GenBank/DDBJ databases">
        <authorList>
            <person name="Chiriac C."/>
            <person name="Salcher M."/>
            <person name="Ghai R."/>
            <person name="Kavagutti S V."/>
        </authorList>
    </citation>
    <scope>NUCLEOTIDE SEQUENCE</scope>
</reference>
<dbReference type="SUPFAM" id="SSF88723">
    <property type="entry name" value="PIN domain-like"/>
    <property type="match status" value="1"/>
</dbReference>
<dbReference type="InterPro" id="IPR029060">
    <property type="entry name" value="PIN-like_dom_sf"/>
</dbReference>
<organism evidence="1">
    <name type="scientific">freshwater metagenome</name>
    <dbReference type="NCBI Taxonomy" id="449393"/>
    <lineage>
        <taxon>unclassified sequences</taxon>
        <taxon>metagenomes</taxon>
        <taxon>ecological metagenomes</taxon>
    </lineage>
</organism>
<dbReference type="AlphaFoldDB" id="A0A6J6ELK0"/>
<accession>A0A6J6ELK0</accession>
<sequence>MAHINRHHQRAVSSLSFAELEIKHIIGRAPEFGDLSERFASMVIEIEPFDYVASRSVARFPSLMRHDPFDRMIFAQAASRPNTTFFTADRTLIALGLDWVVDARA</sequence>
<proteinExistence type="predicted"/>
<evidence type="ECO:0000313" key="1">
    <source>
        <dbReference type="EMBL" id="CAB4576977.1"/>
    </source>
</evidence>
<name>A0A6J6ELK0_9ZZZZ</name>
<protein>
    <submittedName>
        <fullName evidence="1">Unannotated protein</fullName>
    </submittedName>
</protein>